<protein>
    <submittedName>
        <fullName evidence="1">Uncharacterized protein</fullName>
    </submittedName>
</protein>
<dbReference type="PANTHER" id="PTHR12242:SF1">
    <property type="entry name" value="MYND-TYPE DOMAIN-CONTAINING PROTEIN"/>
    <property type="match status" value="1"/>
</dbReference>
<accession>A0A7R8ZNK9</accession>
<dbReference type="OrthoDB" id="6342053at2759"/>
<gene>
    <name evidence="1" type="ORF">CTOB1V02_LOCUS4507</name>
</gene>
<dbReference type="PANTHER" id="PTHR12242">
    <property type="entry name" value="OS02G0130600 PROTEIN-RELATED"/>
    <property type="match status" value="1"/>
</dbReference>
<name>A0A7R8ZNK9_9CRUS</name>
<reference evidence="1" key="1">
    <citation type="submission" date="2020-11" db="EMBL/GenBank/DDBJ databases">
        <authorList>
            <person name="Tran Van P."/>
        </authorList>
    </citation>
    <scope>NUCLEOTIDE SEQUENCE</scope>
</reference>
<dbReference type="GO" id="GO:0016020">
    <property type="term" value="C:membrane"/>
    <property type="evidence" value="ECO:0007669"/>
    <property type="project" value="TreeGrafter"/>
</dbReference>
<dbReference type="EMBL" id="OB660869">
    <property type="protein sequence ID" value="CAD7226590.1"/>
    <property type="molecule type" value="Genomic_DNA"/>
</dbReference>
<organism evidence="1">
    <name type="scientific">Cyprideis torosa</name>
    <dbReference type="NCBI Taxonomy" id="163714"/>
    <lineage>
        <taxon>Eukaryota</taxon>
        <taxon>Metazoa</taxon>
        <taxon>Ecdysozoa</taxon>
        <taxon>Arthropoda</taxon>
        <taxon>Crustacea</taxon>
        <taxon>Oligostraca</taxon>
        <taxon>Ostracoda</taxon>
        <taxon>Podocopa</taxon>
        <taxon>Podocopida</taxon>
        <taxon>Cytherocopina</taxon>
        <taxon>Cytheroidea</taxon>
        <taxon>Cytherideidae</taxon>
        <taxon>Cyprideis</taxon>
    </lineage>
</organism>
<evidence type="ECO:0000313" key="1">
    <source>
        <dbReference type="EMBL" id="CAD7226590.1"/>
    </source>
</evidence>
<sequence>MVDSEGCCGSCCRWWKNEKWGFDHDHPNDFLRSQWAPEDQLKPTLGYVIIRGLLFGYFLAFTTYFLIDSDPKYYFIYLTDWVFTVILVDGTVQFLLALWAYVKPSQEILVMTKVLTITWILSTITYGAAIVVTIGYWTLVYTESKENEDYQLYTDIVMHGVNSVYVLISMAIEAKPIRLKHVYLVVCWQCLYLLFTIIYYAAGGTDADGETAIYNVLDWAKPGETIGFSAVSLAIVFISHIIVYALYIFRCWIVADWMRTEHFHLDISRQKHKIGA</sequence>
<dbReference type="AlphaFoldDB" id="A0A7R8ZNK9"/>
<dbReference type="Pfam" id="PF21534">
    <property type="entry name" value="Rost"/>
    <property type="match status" value="1"/>
</dbReference>
<proteinExistence type="predicted"/>
<dbReference type="InterPro" id="IPR049352">
    <property type="entry name" value="Rost"/>
</dbReference>